<gene>
    <name evidence="1" type="ORF">IC617_08465</name>
</gene>
<evidence type="ECO:0000313" key="1">
    <source>
        <dbReference type="EMBL" id="MBD1389458.1"/>
    </source>
</evidence>
<sequence length="217" mass="24501">MNTLPFALYHGTSSLFLESIMTQGLGAERPVLQHSVIEMIAKMVDAFEARFPMNKEWMDYSWFAKRMVANEDGQRFSFRYGGGAYYSVCPGRALGFARKRHGSEAISALVELHEILHRLAPDLADSIYPCDHDLREFLAQPASPVILKVSRIDKGDLRAENGGPIGETLDYMTEIFFMKSKGVQAVQREQTNFECLAVVPPEHIEVFHADRIAELFV</sequence>
<accession>A0A8J6QUT0</accession>
<reference evidence="1" key="1">
    <citation type="submission" date="2020-09" db="EMBL/GenBank/DDBJ databases">
        <title>A novel bacterium of genus Neiella, isolated from South China Sea.</title>
        <authorList>
            <person name="Huang H."/>
            <person name="Mo K."/>
            <person name="Hu Y."/>
        </authorList>
    </citation>
    <scope>NUCLEOTIDE SEQUENCE</scope>
    <source>
        <strain evidence="1">HB171785</strain>
    </source>
</reference>
<organism evidence="1 2">
    <name type="scientific">Neiella litorisoli</name>
    <dbReference type="NCBI Taxonomy" id="2771431"/>
    <lineage>
        <taxon>Bacteria</taxon>
        <taxon>Pseudomonadati</taxon>
        <taxon>Pseudomonadota</taxon>
        <taxon>Gammaproteobacteria</taxon>
        <taxon>Alteromonadales</taxon>
        <taxon>Echinimonadaceae</taxon>
        <taxon>Neiella</taxon>
    </lineage>
</organism>
<keyword evidence="2" id="KW-1185">Reference proteome</keyword>
<name>A0A8J6QUT0_9GAMM</name>
<dbReference type="EMBL" id="JACXAF010000009">
    <property type="protein sequence ID" value="MBD1389458.1"/>
    <property type="molecule type" value="Genomic_DNA"/>
</dbReference>
<evidence type="ECO:0000313" key="2">
    <source>
        <dbReference type="Proteomes" id="UP000638014"/>
    </source>
</evidence>
<proteinExistence type="predicted"/>
<dbReference type="RefSeq" id="WP_191144565.1">
    <property type="nucleotide sequence ID" value="NZ_JACXAF010000009.1"/>
</dbReference>
<comment type="caution">
    <text evidence="1">The sequence shown here is derived from an EMBL/GenBank/DDBJ whole genome shotgun (WGS) entry which is preliminary data.</text>
</comment>
<protein>
    <submittedName>
        <fullName evidence="1">Uncharacterized protein</fullName>
    </submittedName>
</protein>
<dbReference type="Proteomes" id="UP000638014">
    <property type="component" value="Unassembled WGS sequence"/>
</dbReference>
<dbReference type="AlphaFoldDB" id="A0A8J6QUT0"/>